<comment type="caution">
    <text evidence="1">The sequence shown here is derived from an EMBL/GenBank/DDBJ whole genome shotgun (WGS) entry which is preliminary data.</text>
</comment>
<keyword evidence="1" id="KW-0378">Hydrolase</keyword>
<dbReference type="Gene3D" id="2.60.40.1120">
    <property type="entry name" value="Carboxypeptidase-like, regulatory domain"/>
    <property type="match status" value="1"/>
</dbReference>
<gene>
    <name evidence="1" type="ORF">IAB51_03585</name>
</gene>
<name>A0A9D1FLX6_9FIRM</name>
<dbReference type="GO" id="GO:0004180">
    <property type="term" value="F:carboxypeptidase activity"/>
    <property type="evidence" value="ECO:0007669"/>
    <property type="project" value="UniProtKB-KW"/>
</dbReference>
<organism evidence="1 2">
    <name type="scientific">Candidatus Merdivicinus excrementipullorum</name>
    <dbReference type="NCBI Taxonomy" id="2840867"/>
    <lineage>
        <taxon>Bacteria</taxon>
        <taxon>Bacillati</taxon>
        <taxon>Bacillota</taxon>
        <taxon>Clostridia</taxon>
        <taxon>Eubacteriales</taxon>
        <taxon>Oscillospiraceae</taxon>
        <taxon>Oscillospiraceae incertae sedis</taxon>
        <taxon>Candidatus Merdivicinus</taxon>
    </lineage>
</organism>
<proteinExistence type="predicted"/>
<keyword evidence="1" id="KW-0645">Protease</keyword>
<dbReference type="InterPro" id="IPR013784">
    <property type="entry name" value="Carb-bd-like_fold"/>
</dbReference>
<reference evidence="1" key="1">
    <citation type="submission" date="2020-10" db="EMBL/GenBank/DDBJ databases">
        <authorList>
            <person name="Gilroy R."/>
        </authorList>
    </citation>
    <scope>NUCLEOTIDE SEQUENCE</scope>
    <source>
        <strain evidence="1">CHK199-13235</strain>
    </source>
</reference>
<evidence type="ECO:0000313" key="2">
    <source>
        <dbReference type="Proteomes" id="UP000824002"/>
    </source>
</evidence>
<evidence type="ECO:0000313" key="1">
    <source>
        <dbReference type="EMBL" id="HIS75873.1"/>
    </source>
</evidence>
<dbReference type="Proteomes" id="UP000824002">
    <property type="component" value="Unassembled WGS sequence"/>
</dbReference>
<dbReference type="SUPFAM" id="SSF49452">
    <property type="entry name" value="Starch-binding domain-like"/>
    <property type="match status" value="1"/>
</dbReference>
<reference evidence="1" key="2">
    <citation type="journal article" date="2021" name="PeerJ">
        <title>Extensive microbial diversity within the chicken gut microbiome revealed by metagenomics and culture.</title>
        <authorList>
            <person name="Gilroy R."/>
            <person name="Ravi A."/>
            <person name="Getino M."/>
            <person name="Pursley I."/>
            <person name="Horton D.L."/>
            <person name="Alikhan N.F."/>
            <person name="Baker D."/>
            <person name="Gharbi K."/>
            <person name="Hall N."/>
            <person name="Watson M."/>
            <person name="Adriaenssens E.M."/>
            <person name="Foster-Nyarko E."/>
            <person name="Jarju S."/>
            <person name="Secka A."/>
            <person name="Antonio M."/>
            <person name="Oren A."/>
            <person name="Chaudhuri R.R."/>
            <person name="La Ragione R."/>
            <person name="Hildebrand F."/>
            <person name="Pallen M.J."/>
        </authorList>
    </citation>
    <scope>NUCLEOTIDE SEQUENCE</scope>
    <source>
        <strain evidence="1">CHK199-13235</strain>
    </source>
</reference>
<sequence>MEKKKHRKHWVILLVLILLIGAGFWAGKSLWEAFWSPRLPVSAVVQDEDGEVEQDAVILFAAQNEFQVGIPGNTELTVLCQEDVTGPVTITDDQGMELAVLENDGSGQLQTTVEIFEETPRYGQLQASAGEEISAPVSFYVIPEITEEMAGRLLEVCTDLGDYTEQAGFEDPFSEDALEDISAWLEADERVQAVKPAGNGLLFATTDSLIGSYGLNRTSPNTFGYVNEDQAFAAYQEGQSTEELYIPSEIPRTNSHILHLSPYSNDEAVQRFGRFFRESEDKLVERVGGILTWSESEDAINKLVNGEFTSYGMTVLNTHGGLIERKDGSDMLFMAMGERTKAQIWELMDLLDYTQLHQAITPLEDGYYSNVWGMIDDTGSIRWIVDVTIDPTGHAAYHLNMTSSYLECALSDQVFDNTILYFAVCKAKSDDQMVQLLHRHGASAFIGCRENLDIGLSIAFLEQLAEVMGTPANEYSFGTLGNVSGYVLRSVDDYIRTSVYTEQQDYQDYRAALSERPLRYSYLNDSANRVFAGHGAVQGKVLDQDLNETEGAAVTFYRWLNHEFQEEWNGTTNAEGAFTVPEVPYGVYGIYAEKDGASGFTTAVLDDGSKTLETKDIVLDWTGAENNGGNVVRYRGNIYYWKYNTESFDSNGTFAYYPHRQTENQLICRHEDGSEDLLLSAKGYGPIFIVGDRIYLKENGADLFSVNLDGSGRVDHGYFEPWAADDSAGTLIGRYNGGVYLLYAKDHSTKQVHSTGQTYLGTVDGYCYYSTAGGQEVPQATLWKAAVDGSEVVELSRVSGSEEWAAAGFNICQVVKAGDRIYYSYGCYAGTGFFFQEGGVNCVDTDGANTQVIVEYGQLGAEEFQVVESGGETCLYYIGTDDAMGSYVGFWDDYPYTSCHVMIRNSGEETWTAAQSDSRISKPGSFVCINGEILRHQEGQISYQTLIPQEAGFEFLDNPQGSEDKIALVSDLDIIGDDLYFTVEWSVRAEESFGWRPIYNRERSVFYTMKIGESEPVALYEY</sequence>
<dbReference type="GO" id="GO:0030246">
    <property type="term" value="F:carbohydrate binding"/>
    <property type="evidence" value="ECO:0007669"/>
    <property type="project" value="InterPro"/>
</dbReference>
<protein>
    <submittedName>
        <fullName evidence="1">Carboxypeptidase regulatory-like domain-containing protein</fullName>
    </submittedName>
</protein>
<keyword evidence="1" id="KW-0121">Carboxypeptidase</keyword>
<dbReference type="AlphaFoldDB" id="A0A9D1FLX6"/>
<accession>A0A9D1FLX6</accession>
<dbReference type="EMBL" id="DVJP01000027">
    <property type="protein sequence ID" value="HIS75873.1"/>
    <property type="molecule type" value="Genomic_DNA"/>
</dbReference>